<dbReference type="GeneID" id="80560636"/>
<gene>
    <name evidence="1" type="primary">83</name>
</gene>
<name>A0AAF0GGD5_9CAUD</name>
<organism evidence="1 2">
    <name type="scientific">Gordonia phage Commandaria</name>
    <dbReference type="NCBI Taxonomy" id="3038364"/>
    <lineage>
        <taxon>Viruses</taxon>
        <taxon>Duplodnaviria</taxon>
        <taxon>Heunggongvirae</taxon>
        <taxon>Uroviricota</taxon>
        <taxon>Caudoviricetes</taxon>
        <taxon>Zierdtviridae</taxon>
        <taxon>Emilbogenvirinae</taxon>
        <taxon>Commandariavirus</taxon>
        <taxon>Commandariavirus commandaria</taxon>
    </lineage>
</organism>
<reference evidence="1" key="1">
    <citation type="submission" date="2023-03" db="EMBL/GenBank/DDBJ databases">
        <authorList>
            <person name="Adamson A.J."/>
            <person name="Baker B.A."/>
            <person name="Galadyk N."/>
            <person name="Joshi D.H."/>
            <person name="Kistler H.E."/>
            <person name="Roberts S.M."/>
            <person name="Saint K.A."/>
            <person name="Sunnen C.N."/>
            <person name="Garlena R.A."/>
            <person name="Russell D.A."/>
            <person name="Pope W.H."/>
            <person name="Jacobs-Sera D."/>
            <person name="Hatfull G.F."/>
        </authorList>
    </citation>
    <scope>NUCLEOTIDE SEQUENCE</scope>
</reference>
<dbReference type="KEGG" id="vg:80560636"/>
<keyword evidence="2" id="KW-1185">Reference proteome</keyword>
<dbReference type="RefSeq" id="YP_010842873.1">
    <property type="nucleotide sequence ID" value="NC_079146.1"/>
</dbReference>
<accession>A0AAF0GGD5</accession>
<dbReference type="Proteomes" id="UP001243276">
    <property type="component" value="Segment"/>
</dbReference>
<proteinExistence type="predicted"/>
<sequence length="181" mass="19827">MAHTLTPAQRDRMAALGTGDGDWTVTRTVRSAHVLAAAVANDDFHGALDNVIRGAGARMFENLDVIRADDVERFAAHVAGGRYGTDDADRARIAGELFAIADYMRTYDEADDAPRSYWYRFNHDGRLGVGRVPEQHHYVGDLDGLAHHVARLLTVRTVRLLDDGRMVDAGCGMTVGTYGEL</sequence>
<evidence type="ECO:0000313" key="1">
    <source>
        <dbReference type="EMBL" id="WGH20866.1"/>
    </source>
</evidence>
<protein>
    <submittedName>
        <fullName evidence="1">Uncharacterized protein</fullName>
    </submittedName>
</protein>
<evidence type="ECO:0000313" key="2">
    <source>
        <dbReference type="Proteomes" id="UP001243276"/>
    </source>
</evidence>
<dbReference type="EMBL" id="OQ709208">
    <property type="protein sequence ID" value="WGH20866.1"/>
    <property type="molecule type" value="Genomic_DNA"/>
</dbReference>